<reference evidence="1 2" key="1">
    <citation type="submission" date="2019-07" db="EMBL/GenBank/DDBJ databases">
        <title>The First High-Quality Draft Genome Sequence of the Causal Agent of the Current Panama Disease Epidemic.</title>
        <authorList>
            <person name="Warmington R.J."/>
            <person name="Kay W."/>
            <person name="Jeffries A."/>
            <person name="Bebber D."/>
            <person name="Moore K."/>
            <person name="Studholme D.J."/>
        </authorList>
    </citation>
    <scope>NUCLEOTIDE SEQUENCE [LARGE SCALE GENOMIC DNA]</scope>
    <source>
        <strain evidence="1 2">TR4</strain>
    </source>
</reference>
<dbReference type="AlphaFoldDB" id="A0A5C6SKB6"/>
<dbReference type="Gene3D" id="3.90.640.10">
    <property type="entry name" value="Actin, Chain A, domain 4"/>
    <property type="match status" value="1"/>
</dbReference>
<dbReference type="Proteomes" id="UP000321331">
    <property type="component" value="Unassembled WGS sequence"/>
</dbReference>
<dbReference type="InterPro" id="IPR043129">
    <property type="entry name" value="ATPase_NBD"/>
</dbReference>
<evidence type="ECO:0000313" key="1">
    <source>
        <dbReference type="EMBL" id="TXB99081.1"/>
    </source>
</evidence>
<dbReference type="Gene3D" id="3.30.420.40">
    <property type="match status" value="2"/>
</dbReference>
<dbReference type="PANTHER" id="PTHR14187:SF5">
    <property type="entry name" value="HEAT SHOCK 70 KDA PROTEIN 12A"/>
    <property type="match status" value="1"/>
</dbReference>
<dbReference type="CDD" id="cd10170">
    <property type="entry name" value="ASKHA_NBD_HSP70"/>
    <property type="match status" value="1"/>
</dbReference>
<gene>
    <name evidence="1" type="ORF">FocTR4_00012548</name>
</gene>
<name>A0A5C6SKB6_FUSOC</name>
<comment type="caution">
    <text evidence="1">The sequence shown here is derived from an EMBL/GenBank/DDBJ whole genome shotgun (WGS) entry which is preliminary data.</text>
</comment>
<evidence type="ECO:0000313" key="2">
    <source>
        <dbReference type="Proteomes" id="UP000321331"/>
    </source>
</evidence>
<sequence>MATREATPTGQPTRYLDVYTGIDWGTTTFKFKGSKVPTKYPTGIYNGSEYDGKWLGWLKLSLPHMDDLPHDLRVSTKLDILTKEREALDMSAVDSTSTFLGVIWKHAHEEICDRVKQIDEFAQYHVVITVTVPVVWPTDARKKLYQAIQSANILDPNIRLVRKSVTETEATGIALMPATSVYPGNLQVGKANPRTMCTFGRRLNHLSGPGFQVRDTVIICDCGGGTTDLISYQVVSIQPFAVREISPGKCIFAGGSLVDEAFLDLVKGKAKRECPRPTFKALTNEDFHEFVESIWDENLKINHSLGMAGTRFRLPVNFLGSQARRQPMAHPDSLNMTFTVDDINGVFDPIVDQIVNLVKSERSLHVFMAGGFGLNLYLHEKMKIMAKSWTAVARGAVFHGIQANSQSNQPIVQVNSRASGEGYGLESSTDISILWLVNPGDELSADGQNRRPVPPQAVWHGRYGRSYVNMYRQEGPNAIPGFASCLSWNAVGELQNLEFNFHWVGTRMHYILLYRGNQQVPLTIENYYDL</sequence>
<dbReference type="SUPFAM" id="SSF53067">
    <property type="entry name" value="Actin-like ATPase domain"/>
    <property type="match status" value="1"/>
</dbReference>
<organism evidence="1 2">
    <name type="scientific">Fusarium oxysporum f. sp. cubense</name>
    <dbReference type="NCBI Taxonomy" id="61366"/>
    <lineage>
        <taxon>Eukaryota</taxon>
        <taxon>Fungi</taxon>
        <taxon>Dikarya</taxon>
        <taxon>Ascomycota</taxon>
        <taxon>Pezizomycotina</taxon>
        <taxon>Sordariomycetes</taxon>
        <taxon>Hypocreomycetidae</taxon>
        <taxon>Hypocreales</taxon>
        <taxon>Nectriaceae</taxon>
        <taxon>Fusarium</taxon>
        <taxon>Fusarium oxysporum species complex</taxon>
    </lineage>
</organism>
<evidence type="ECO:0008006" key="3">
    <source>
        <dbReference type="Google" id="ProtNLM"/>
    </source>
</evidence>
<accession>A0A5C6SKB6</accession>
<protein>
    <recommendedName>
        <fullName evidence="3">Heat shock 70 kDa protein 12B</fullName>
    </recommendedName>
</protein>
<dbReference type="EMBL" id="VMNF01000012">
    <property type="protein sequence ID" value="TXB99081.1"/>
    <property type="molecule type" value="Genomic_DNA"/>
</dbReference>
<proteinExistence type="predicted"/>
<dbReference type="PANTHER" id="PTHR14187">
    <property type="entry name" value="ALPHA KINASE/ELONGATION FACTOR 2 KINASE"/>
    <property type="match status" value="1"/>
</dbReference>